<dbReference type="EMBL" id="JBHMCR010000006">
    <property type="protein sequence ID" value="MFB9520442.1"/>
    <property type="molecule type" value="Genomic_DNA"/>
</dbReference>
<comment type="caution">
    <text evidence="2">The sequence shown here is derived from an EMBL/GenBank/DDBJ whole genome shotgun (WGS) entry which is preliminary data.</text>
</comment>
<reference evidence="2 3" key="1">
    <citation type="submission" date="2024-09" db="EMBL/GenBank/DDBJ databases">
        <authorList>
            <person name="Sun Q."/>
            <person name="Mori K."/>
        </authorList>
    </citation>
    <scope>NUCLEOTIDE SEQUENCE [LARGE SCALE GENOMIC DNA]</scope>
    <source>
        <strain evidence="2 3">JCM 4362</strain>
    </source>
</reference>
<gene>
    <name evidence="2" type="ORF">ACFFTU_10835</name>
</gene>
<feature type="region of interest" description="Disordered" evidence="1">
    <location>
        <begin position="266"/>
        <end position="308"/>
    </location>
</feature>
<evidence type="ECO:0000256" key="1">
    <source>
        <dbReference type="SAM" id="MobiDB-lite"/>
    </source>
</evidence>
<dbReference type="Gene3D" id="2.130.10.10">
    <property type="entry name" value="YVTN repeat-like/Quinoprotein amine dehydrogenase"/>
    <property type="match status" value="1"/>
</dbReference>
<feature type="region of interest" description="Disordered" evidence="1">
    <location>
        <begin position="1"/>
        <end position="39"/>
    </location>
</feature>
<evidence type="ECO:0000313" key="3">
    <source>
        <dbReference type="Proteomes" id="UP001589718"/>
    </source>
</evidence>
<name>A0ABV5PB60_STRCM</name>
<dbReference type="SUPFAM" id="SSF50998">
    <property type="entry name" value="Quinoprotein alcohol dehydrogenase-like"/>
    <property type="match status" value="1"/>
</dbReference>
<organism evidence="2 3">
    <name type="scientific">Streptomyces cremeus</name>
    <dbReference type="NCBI Taxonomy" id="66881"/>
    <lineage>
        <taxon>Bacteria</taxon>
        <taxon>Bacillati</taxon>
        <taxon>Actinomycetota</taxon>
        <taxon>Actinomycetes</taxon>
        <taxon>Kitasatosporales</taxon>
        <taxon>Streptomycetaceae</taxon>
        <taxon>Streptomyces</taxon>
    </lineage>
</organism>
<accession>A0ABV5PB60</accession>
<keyword evidence="3" id="KW-1185">Reference proteome</keyword>
<sequence length="308" mass="32893">MTDLRPGPAPRRTPPPRPFRVRPASPRPAGLRPFRRGTPGLPAARLRALRLLARRRLAPLAAALGARPARRLLLPVLAALLAVPLLTAAHRARPAPYGDRLVAPASLPAAADPAVRIRDARVQAYDTATGRTRWTYARTGHRPLTVRAVPGHVFALWSDGLVTDTVRGDGRAVRWHRAIPAFDGRPAGVLQPLDPAGEMLAVLSPQHVAAYRAVDGDLRWVLPARRGCHFVPSRTARRGPVLLVAQPCAEPAPWTEQLVPVDALGRVTPGRAPLGNGRTARPRDRGTPGPGVRRPAVAGPGKGLAGAR</sequence>
<feature type="compositionally biased region" description="Pro residues" evidence="1">
    <location>
        <begin position="7"/>
        <end position="18"/>
    </location>
</feature>
<dbReference type="RefSeq" id="WP_380836903.1">
    <property type="nucleotide sequence ID" value="NZ_JBHMCR010000006.1"/>
</dbReference>
<dbReference type="InterPro" id="IPR015943">
    <property type="entry name" value="WD40/YVTN_repeat-like_dom_sf"/>
</dbReference>
<protein>
    <submittedName>
        <fullName evidence="2">Uncharacterized protein</fullName>
    </submittedName>
</protein>
<evidence type="ECO:0000313" key="2">
    <source>
        <dbReference type="EMBL" id="MFB9520442.1"/>
    </source>
</evidence>
<dbReference type="InterPro" id="IPR011047">
    <property type="entry name" value="Quinoprotein_ADH-like_sf"/>
</dbReference>
<proteinExistence type="predicted"/>
<dbReference type="Proteomes" id="UP001589718">
    <property type="component" value="Unassembled WGS sequence"/>
</dbReference>